<name>A0A5B1CJW3_9BACT</name>
<feature type="compositionally biased region" description="Acidic residues" evidence="1">
    <location>
        <begin position="176"/>
        <end position="190"/>
    </location>
</feature>
<protein>
    <recommendedName>
        <fullName evidence="4">YbjN domain-containing protein</fullName>
    </recommendedName>
</protein>
<dbReference type="Pfam" id="PF10722">
    <property type="entry name" value="YbjN"/>
    <property type="match status" value="1"/>
</dbReference>
<keyword evidence="3" id="KW-1185">Reference proteome</keyword>
<feature type="region of interest" description="Disordered" evidence="1">
    <location>
        <begin position="158"/>
        <end position="211"/>
    </location>
</feature>
<accession>A0A5B1CJW3</accession>
<feature type="compositionally biased region" description="Acidic residues" evidence="1">
    <location>
        <begin position="201"/>
        <end position="211"/>
    </location>
</feature>
<evidence type="ECO:0008006" key="4">
    <source>
        <dbReference type="Google" id="ProtNLM"/>
    </source>
</evidence>
<dbReference type="Proteomes" id="UP000322699">
    <property type="component" value="Unassembled WGS sequence"/>
</dbReference>
<comment type="caution">
    <text evidence="2">The sequence shown here is derived from an EMBL/GenBank/DDBJ whole genome shotgun (WGS) entry which is preliminary data.</text>
</comment>
<evidence type="ECO:0000313" key="2">
    <source>
        <dbReference type="EMBL" id="KAA1260572.1"/>
    </source>
</evidence>
<organism evidence="2 3">
    <name type="scientific">Rubripirellula obstinata</name>
    <dbReference type="NCBI Taxonomy" id="406547"/>
    <lineage>
        <taxon>Bacteria</taxon>
        <taxon>Pseudomonadati</taxon>
        <taxon>Planctomycetota</taxon>
        <taxon>Planctomycetia</taxon>
        <taxon>Pirellulales</taxon>
        <taxon>Pirellulaceae</taxon>
        <taxon>Rubripirellula</taxon>
    </lineage>
</organism>
<evidence type="ECO:0000256" key="1">
    <source>
        <dbReference type="SAM" id="MobiDB-lite"/>
    </source>
</evidence>
<sequence>MAVNQFRIEAFFEEEELRYFRAGEDAESGSWFLMFGSKTGVNVRLLEDGECILIRSQPLVHLDEFSREGRCRVWEAMAHRNDQMVVGRYSGTENVVVEAALPIEDGEISDNQLKRMLAVVVNESNHYGPHLRQIAHDETVKVREDPIDGLMRQLLEGSELEDDDAAPVELGPEPFLDSDESSGDDDENEEQIQSKLRNESDGDDRQDDSSD</sequence>
<dbReference type="AlphaFoldDB" id="A0A5B1CJW3"/>
<reference evidence="2 3" key="1">
    <citation type="submission" date="2019-08" db="EMBL/GenBank/DDBJ databases">
        <title>Deep-cultivation of Planctomycetes and their phenomic and genomic characterization uncovers novel biology.</title>
        <authorList>
            <person name="Wiegand S."/>
            <person name="Jogler M."/>
            <person name="Boedeker C."/>
            <person name="Pinto D."/>
            <person name="Vollmers J."/>
            <person name="Rivas-Marin E."/>
            <person name="Kohn T."/>
            <person name="Peeters S.H."/>
            <person name="Heuer A."/>
            <person name="Rast P."/>
            <person name="Oberbeckmann S."/>
            <person name="Bunk B."/>
            <person name="Jeske O."/>
            <person name="Meyerdierks A."/>
            <person name="Storesund J.E."/>
            <person name="Kallscheuer N."/>
            <person name="Luecker S."/>
            <person name="Lage O.M."/>
            <person name="Pohl T."/>
            <person name="Merkel B.J."/>
            <person name="Hornburger P."/>
            <person name="Mueller R.-W."/>
            <person name="Bruemmer F."/>
            <person name="Labrenz M."/>
            <person name="Spormann A.M."/>
            <person name="Op Den Camp H."/>
            <person name="Overmann J."/>
            <person name="Amann R."/>
            <person name="Jetten M.S.M."/>
            <person name="Mascher T."/>
            <person name="Medema M.H."/>
            <person name="Devos D.P."/>
            <person name="Kaster A.-K."/>
            <person name="Ovreas L."/>
            <person name="Rohde M."/>
            <person name="Galperin M.Y."/>
            <person name="Jogler C."/>
        </authorList>
    </citation>
    <scope>NUCLEOTIDE SEQUENCE [LARGE SCALE GENOMIC DNA]</scope>
    <source>
        <strain evidence="2 3">LF1</strain>
    </source>
</reference>
<dbReference type="EMBL" id="VRLW01000001">
    <property type="protein sequence ID" value="KAA1260572.1"/>
    <property type="molecule type" value="Genomic_DNA"/>
</dbReference>
<dbReference type="InterPro" id="IPR019660">
    <property type="entry name" value="Put_sensory_transdc_reg_YbjN"/>
</dbReference>
<evidence type="ECO:0000313" key="3">
    <source>
        <dbReference type="Proteomes" id="UP000322699"/>
    </source>
</evidence>
<proteinExistence type="predicted"/>
<gene>
    <name evidence="2" type="ORF">LF1_31120</name>
</gene>
<dbReference type="RefSeq" id="WP_068258635.1">
    <property type="nucleotide sequence ID" value="NZ_LWSK01000006.1"/>
</dbReference>